<dbReference type="InterPro" id="IPR005572">
    <property type="entry name" value="Anti-sigma_E_RseA_N"/>
</dbReference>
<dbReference type="EMBL" id="MDLC01000042">
    <property type="protein sequence ID" value="ODS23016.1"/>
    <property type="molecule type" value="Genomic_DNA"/>
</dbReference>
<dbReference type="AlphaFoldDB" id="A0A1D2QN56"/>
<dbReference type="STRING" id="62101.AB835_11025"/>
<dbReference type="Pfam" id="PF03872">
    <property type="entry name" value="RseA_N"/>
    <property type="match status" value="1"/>
</dbReference>
<reference evidence="4 5" key="1">
    <citation type="journal article" date="2016" name="Appl. Environ. Microbiol.">
        <title>Lack of Overt Genome Reduction in the Bryostatin-Producing Bryozoan Symbiont "Candidatus Endobugula sertula".</title>
        <authorList>
            <person name="Miller I.J."/>
            <person name="Vanee N."/>
            <person name="Fong S.S."/>
            <person name="Lim-Fong G.E."/>
            <person name="Kwan J.C."/>
        </authorList>
    </citation>
    <scope>NUCLEOTIDE SEQUENCE [LARGE SCALE GENOMIC DNA]</scope>
    <source>
        <strain evidence="4">AB1-4</strain>
    </source>
</reference>
<dbReference type="CDD" id="cd16328">
    <property type="entry name" value="RseA_N"/>
    <property type="match status" value="1"/>
</dbReference>
<protein>
    <recommendedName>
        <fullName evidence="3">Anti sigma-E protein RseA N-terminal domain-containing protein</fullName>
    </recommendedName>
</protein>
<feature type="region of interest" description="Disordered" evidence="1">
    <location>
        <begin position="144"/>
        <end position="164"/>
    </location>
</feature>
<evidence type="ECO:0000259" key="3">
    <source>
        <dbReference type="Pfam" id="PF03872"/>
    </source>
</evidence>
<accession>A0A1D2QN56</accession>
<feature type="domain" description="Anti sigma-E protein RseA N-terminal" evidence="3">
    <location>
        <begin position="11"/>
        <end position="87"/>
    </location>
</feature>
<keyword evidence="2" id="KW-0812">Transmembrane</keyword>
<keyword evidence="2" id="KW-0472">Membrane</keyword>
<evidence type="ECO:0000313" key="4">
    <source>
        <dbReference type="EMBL" id="ODS23016.1"/>
    </source>
</evidence>
<comment type="caution">
    <text evidence="4">The sequence shown here is derived from an EMBL/GenBank/DDBJ whole genome shotgun (WGS) entry which is preliminary data.</text>
</comment>
<dbReference type="PANTHER" id="PTHR38104:SF1">
    <property type="entry name" value="ANTI-SIGMA-E FACTOR RSEA"/>
    <property type="match status" value="1"/>
</dbReference>
<evidence type="ECO:0000256" key="1">
    <source>
        <dbReference type="SAM" id="MobiDB-lite"/>
    </source>
</evidence>
<feature type="transmembrane region" description="Helical" evidence="2">
    <location>
        <begin position="100"/>
        <end position="125"/>
    </location>
</feature>
<feature type="region of interest" description="Disordered" evidence="1">
    <location>
        <begin position="203"/>
        <end position="222"/>
    </location>
</feature>
<dbReference type="GO" id="GO:0016989">
    <property type="term" value="F:sigma factor antagonist activity"/>
    <property type="evidence" value="ECO:0007669"/>
    <property type="project" value="InterPro"/>
</dbReference>
<gene>
    <name evidence="4" type="ORF">AB835_11025</name>
</gene>
<evidence type="ECO:0000313" key="5">
    <source>
        <dbReference type="Proteomes" id="UP000242502"/>
    </source>
</evidence>
<proteinExistence type="predicted"/>
<dbReference type="InterPro" id="IPR036147">
    <property type="entry name" value="Anti-sigma_E_RseA_N_sf"/>
</dbReference>
<dbReference type="InterPro" id="IPR052383">
    <property type="entry name" value="Anti-sigma-E_RseA-like"/>
</dbReference>
<dbReference type="SUPFAM" id="SSF89069">
    <property type="entry name" value="N-terminal, cytoplasmic domain of anti-sigmaE factor RseA"/>
    <property type="match status" value="1"/>
</dbReference>
<name>A0A1D2QN56_9GAMM</name>
<dbReference type="Gene3D" id="1.10.10.880">
    <property type="entry name" value="Anti sigma-E protein RseA, N-terminal domain"/>
    <property type="match status" value="1"/>
</dbReference>
<evidence type="ECO:0000256" key="2">
    <source>
        <dbReference type="SAM" id="Phobius"/>
    </source>
</evidence>
<dbReference type="PANTHER" id="PTHR38104">
    <property type="match status" value="1"/>
</dbReference>
<organism evidence="4 5">
    <name type="scientific">Candidatus Endobugula sertula</name>
    <name type="common">Bugula neritina bacterial symbiont</name>
    <dbReference type="NCBI Taxonomy" id="62101"/>
    <lineage>
        <taxon>Bacteria</taxon>
        <taxon>Pseudomonadati</taxon>
        <taxon>Pseudomonadota</taxon>
        <taxon>Gammaproteobacteria</taxon>
        <taxon>Cellvibrionales</taxon>
        <taxon>Cellvibrionaceae</taxon>
        <taxon>Candidatus Endobugula</taxon>
    </lineage>
</organism>
<dbReference type="Proteomes" id="UP000242502">
    <property type="component" value="Unassembled WGS sequence"/>
</dbReference>
<sequence>MREAAVRQELKESLSALVDGEVTELELRRLLKTDDAEYEVLRKYWAGYQAVSANLKQKTPRINYSDLSLNISAAIADEPVHSSSDEAGVSTIKRSLKQGLWVGLGRFAIVASVATAVVVGVQFVAPDNPANQIVDSIPAPSHPVTGSFRKSLPSGTTVRKVSTGPAVQKPTAKIHITESTKQQIKEAEEQVNRLLLEHAQNAAQNTQQGILSYERVPESEPK</sequence>
<keyword evidence="2" id="KW-1133">Transmembrane helix</keyword>